<dbReference type="GO" id="GO:0005737">
    <property type="term" value="C:cytoplasm"/>
    <property type="evidence" value="ECO:0007669"/>
    <property type="project" value="UniProtKB-SubCell"/>
</dbReference>
<dbReference type="AlphaFoldDB" id="A0A833L208"/>
<gene>
    <name evidence="8" type="primary">pth</name>
    <name evidence="11" type="ORF">FD145_319</name>
</gene>
<dbReference type="CDD" id="cd00462">
    <property type="entry name" value="PTH"/>
    <property type="match status" value="1"/>
</dbReference>
<feature type="site" description="Stabilizes the basic form of H active site to accept a proton" evidence="8">
    <location>
        <position position="93"/>
    </location>
</feature>
<feature type="binding site" evidence="8">
    <location>
        <position position="66"/>
    </location>
    <ligand>
        <name>tRNA</name>
        <dbReference type="ChEBI" id="CHEBI:17843"/>
    </ligand>
</feature>
<evidence type="ECO:0000256" key="2">
    <source>
        <dbReference type="ARBA" id="ARBA00022555"/>
    </source>
</evidence>
<accession>A0A833L208</accession>
<feature type="site" description="Discriminates between blocked and unblocked aminoacyl-tRNA" evidence="8">
    <location>
        <position position="9"/>
    </location>
</feature>
<dbReference type="FunFam" id="3.40.50.1470:FF:000001">
    <property type="entry name" value="Peptidyl-tRNA hydrolase"/>
    <property type="match status" value="1"/>
</dbReference>
<evidence type="ECO:0000256" key="9">
    <source>
        <dbReference type="RuleBase" id="RU000673"/>
    </source>
</evidence>
<name>A0A833L208_UNCSA</name>
<dbReference type="SUPFAM" id="SSF53178">
    <property type="entry name" value="Peptidyl-tRNA hydrolase-like"/>
    <property type="match status" value="1"/>
</dbReference>
<evidence type="ECO:0000256" key="3">
    <source>
        <dbReference type="ARBA" id="ARBA00022801"/>
    </source>
</evidence>
<dbReference type="NCBIfam" id="TIGR00447">
    <property type="entry name" value="pth"/>
    <property type="match status" value="1"/>
</dbReference>
<dbReference type="Gene3D" id="3.40.50.1470">
    <property type="entry name" value="Peptidyl-tRNA hydrolase"/>
    <property type="match status" value="1"/>
</dbReference>
<evidence type="ECO:0000256" key="1">
    <source>
        <dbReference type="ARBA" id="ARBA00013260"/>
    </source>
</evidence>
<dbReference type="PANTHER" id="PTHR17224:SF1">
    <property type="entry name" value="PEPTIDYL-TRNA HYDROLASE"/>
    <property type="match status" value="1"/>
</dbReference>
<evidence type="ECO:0000256" key="6">
    <source>
        <dbReference type="ARBA" id="ARBA00048707"/>
    </source>
</evidence>
<dbReference type="GO" id="GO:0006515">
    <property type="term" value="P:protein quality control for misfolded or incompletely synthesized proteins"/>
    <property type="evidence" value="ECO:0007669"/>
    <property type="project" value="UniProtKB-UniRule"/>
</dbReference>
<evidence type="ECO:0000256" key="4">
    <source>
        <dbReference type="ARBA" id="ARBA00022884"/>
    </source>
</evidence>
<comment type="function">
    <text evidence="8">Catalyzes the release of premature peptidyl moieties from peptidyl-tRNA molecules trapped in stalled 50S ribosomal subunits, and thus maintains levels of free tRNAs and 50S ribosomes.</text>
</comment>
<dbReference type="Proteomes" id="UP000488506">
    <property type="component" value="Unassembled WGS sequence"/>
</dbReference>
<comment type="similarity">
    <text evidence="5 8 10">Belongs to the PTH family.</text>
</comment>
<dbReference type="GO" id="GO:0004045">
    <property type="term" value="F:peptidyl-tRNA hydrolase activity"/>
    <property type="evidence" value="ECO:0007669"/>
    <property type="project" value="UniProtKB-UniRule"/>
</dbReference>
<keyword evidence="2 8" id="KW-0820">tRNA-binding</keyword>
<protein>
    <recommendedName>
        <fullName evidence="7 8">Peptidyl-tRNA hydrolase</fullName>
        <shortName evidence="8">Pth</shortName>
        <ecNumber evidence="1 8">3.1.1.29</ecNumber>
    </recommendedName>
</protein>
<comment type="function">
    <text evidence="8">Hydrolyzes ribosome-free peptidyl-tRNAs (with 1 or more amino acids incorporated), which drop off the ribosome during protein synthesis, or as a result of ribosome stalling.</text>
</comment>
<comment type="subcellular location">
    <subcellularLocation>
        <location evidence="8">Cytoplasm</location>
    </subcellularLocation>
</comment>
<evidence type="ECO:0000313" key="12">
    <source>
        <dbReference type="Proteomes" id="UP000488506"/>
    </source>
</evidence>
<comment type="catalytic activity">
    <reaction evidence="6 8 9">
        <text>an N-acyl-L-alpha-aminoacyl-tRNA + H2O = an N-acyl-L-amino acid + a tRNA + H(+)</text>
        <dbReference type="Rhea" id="RHEA:54448"/>
        <dbReference type="Rhea" id="RHEA-COMP:10123"/>
        <dbReference type="Rhea" id="RHEA-COMP:13883"/>
        <dbReference type="ChEBI" id="CHEBI:15377"/>
        <dbReference type="ChEBI" id="CHEBI:15378"/>
        <dbReference type="ChEBI" id="CHEBI:59874"/>
        <dbReference type="ChEBI" id="CHEBI:78442"/>
        <dbReference type="ChEBI" id="CHEBI:138191"/>
        <dbReference type="EC" id="3.1.1.29"/>
    </reaction>
</comment>
<evidence type="ECO:0000256" key="5">
    <source>
        <dbReference type="ARBA" id="ARBA00038063"/>
    </source>
</evidence>
<dbReference type="PANTHER" id="PTHR17224">
    <property type="entry name" value="PEPTIDYL-TRNA HYDROLASE"/>
    <property type="match status" value="1"/>
</dbReference>
<keyword evidence="3 8" id="KW-0378">Hydrolase</keyword>
<keyword evidence="8" id="KW-0963">Cytoplasm</keyword>
<keyword evidence="4 8" id="KW-0694">RNA-binding</keyword>
<dbReference type="HAMAP" id="MF_00083">
    <property type="entry name" value="Pept_tRNA_hydro_bact"/>
    <property type="match status" value="1"/>
</dbReference>
<evidence type="ECO:0000256" key="10">
    <source>
        <dbReference type="RuleBase" id="RU004320"/>
    </source>
</evidence>
<comment type="caution">
    <text evidence="8">Lacks conserved residue(s) required for the propagation of feature annotation.</text>
</comment>
<dbReference type="GO" id="GO:0072344">
    <property type="term" value="P:rescue of stalled ribosome"/>
    <property type="evidence" value="ECO:0007669"/>
    <property type="project" value="UniProtKB-UniRule"/>
</dbReference>
<comment type="subunit">
    <text evidence="8">Monomer.</text>
</comment>
<dbReference type="InterPro" id="IPR001328">
    <property type="entry name" value="Pept_tRNA_hydro"/>
</dbReference>
<comment type="caution">
    <text evidence="11">The sequence shown here is derived from an EMBL/GenBank/DDBJ whole genome shotgun (WGS) entry which is preliminary data.</text>
</comment>
<dbReference type="PROSITE" id="PS01195">
    <property type="entry name" value="PEPT_TRNA_HYDROL_1"/>
    <property type="match status" value="1"/>
</dbReference>
<feature type="binding site" evidence="8">
    <location>
        <position position="14"/>
    </location>
    <ligand>
        <name>tRNA</name>
        <dbReference type="ChEBI" id="CHEBI:17843"/>
    </ligand>
</feature>
<proteinExistence type="inferred from homology"/>
<evidence type="ECO:0000256" key="8">
    <source>
        <dbReference type="HAMAP-Rule" id="MF_00083"/>
    </source>
</evidence>
<dbReference type="InterPro" id="IPR036416">
    <property type="entry name" value="Pept_tRNA_hydro_sf"/>
</dbReference>
<evidence type="ECO:0000256" key="7">
    <source>
        <dbReference type="ARBA" id="ARBA00050038"/>
    </source>
</evidence>
<reference evidence="11 12" key="1">
    <citation type="submission" date="2019-12" db="EMBL/GenBank/DDBJ databases">
        <authorList>
            <person name="Wolfe R."/>
            <person name="Danczak R."/>
            <person name="Wilkins M."/>
        </authorList>
    </citation>
    <scope>NUCLEOTIDE SEQUENCE [LARGE SCALE GENOMIC DNA]</scope>
    <source>
        <strain evidence="11">X2_MaxBin.013</strain>
    </source>
</reference>
<dbReference type="Pfam" id="PF01195">
    <property type="entry name" value="Pept_tRNA_hydro"/>
    <property type="match status" value="1"/>
</dbReference>
<organism evidence="11 12">
    <name type="scientific">Candidatus Saganbacteria bacterium</name>
    <dbReference type="NCBI Taxonomy" id="2575572"/>
    <lineage>
        <taxon>Bacteria</taxon>
        <taxon>Bacillati</taxon>
        <taxon>Saganbacteria</taxon>
    </lineage>
</organism>
<sequence>MYLVVGLGNPGKQYENTRHNTGFLVVEEFAKLLNVSEFKSKSKLFSLTAEADVSGHKVIIAEPQTFMNNSGQAVSALANWYKINLDHIIIAYDDVDLEIGKIRIRQNGNSGGHHGIESIILHRGLSDFNRVRVGIGRESLTGDVADYVLQKIPNEQKDLLAITKAAEAIKAIIEEGIDSAMNRFNA</sequence>
<feature type="binding site" evidence="8">
    <location>
        <position position="68"/>
    </location>
    <ligand>
        <name>tRNA</name>
        <dbReference type="ChEBI" id="CHEBI:17843"/>
    </ligand>
</feature>
<evidence type="ECO:0000313" key="11">
    <source>
        <dbReference type="EMBL" id="KAF0134938.1"/>
    </source>
</evidence>
<dbReference type="EC" id="3.1.1.29" evidence="1 8"/>
<feature type="active site" description="Proton acceptor" evidence="8">
    <location>
        <position position="19"/>
    </location>
</feature>
<dbReference type="EMBL" id="WPAF01000003">
    <property type="protein sequence ID" value="KAF0134938.1"/>
    <property type="molecule type" value="Genomic_DNA"/>
</dbReference>
<dbReference type="GO" id="GO:0000049">
    <property type="term" value="F:tRNA binding"/>
    <property type="evidence" value="ECO:0007669"/>
    <property type="project" value="UniProtKB-UniRule"/>
</dbReference>
<dbReference type="InterPro" id="IPR018171">
    <property type="entry name" value="Pept_tRNA_hydro_CS"/>
</dbReference>